<proteinExistence type="predicted"/>
<gene>
    <name evidence="9" type="ORF">PgNI_01420</name>
</gene>
<dbReference type="InterPro" id="IPR036259">
    <property type="entry name" value="MFS_trans_sf"/>
</dbReference>
<dbReference type="InterPro" id="IPR020846">
    <property type="entry name" value="MFS_dom"/>
</dbReference>
<feature type="region of interest" description="Disordered" evidence="5">
    <location>
        <begin position="1"/>
        <end position="45"/>
    </location>
</feature>
<feature type="transmembrane region" description="Helical" evidence="6">
    <location>
        <begin position="172"/>
        <end position="194"/>
    </location>
</feature>
<feature type="transmembrane region" description="Helical" evidence="6">
    <location>
        <begin position="231"/>
        <end position="254"/>
    </location>
</feature>
<sequence>MTSTEARENISTNENGAPDVAEPATANGSMKRDKPCQQSSRSPAVLMPNEDTEILYSYLTFGTALPVVNTRSEREDQPPPPPQPDLSRFSNPIHWPQHRKNALLALSCIATFLTAYTAGSYSPPARTMTRDLDNGTASHLQVLAGISTFCLGFALAPMVLAPVSEINGRYPVFIVANVVFTIFQAACGAVNSLAGMLICRFGTGVGGSVFSSMVGGVIADLWDAEGRNTPMALFACAALLGTGIGPMVGALSFFTVEGKGMWRWVFYHQAIASAVLMIVFAICFKESRGPVLLSRKAKALNKWYEEMEANGYYGVWVGDEFLHQSSFVPVGRSGSETDTITATSDQTPQDTDSSYDEEKGGPSRRNSSTPTQTTLRRIRWRVKSDDERTSIVMMMSVSVSRPFHLLFTEPVVFWFALWVSFAWAVLYLTFGCIPLVFTTIYGWSLEASGRIFVSMCVGSIAGTGISIYQERLLYHPKWNADSDVDPATLSRWWLFLRRRFPTNAPESRLYFTCITAALLPIGMLAFGLSSSADLHWIGPAASIAVATVGIQAVYLASFNYLADVYQQYASSAIAAQSCCRNLMGGAFPLVTSLLFRNLGPANAGVLLGCIAAALTLVPWILVAYGERIRARSRFAMSLDKI</sequence>
<evidence type="ECO:0000313" key="9">
    <source>
        <dbReference type="RefSeq" id="XP_030987368.1"/>
    </source>
</evidence>
<feature type="region of interest" description="Disordered" evidence="5">
    <location>
        <begin position="70"/>
        <end position="92"/>
    </location>
</feature>
<dbReference type="Pfam" id="PF07690">
    <property type="entry name" value="MFS_1"/>
    <property type="match status" value="1"/>
</dbReference>
<evidence type="ECO:0000256" key="6">
    <source>
        <dbReference type="SAM" id="Phobius"/>
    </source>
</evidence>
<dbReference type="AlphaFoldDB" id="A0A6P8BJ66"/>
<feature type="transmembrane region" description="Helical" evidence="6">
    <location>
        <begin position="509"/>
        <end position="528"/>
    </location>
</feature>
<dbReference type="KEGG" id="pgri:PgNI_01420"/>
<evidence type="ECO:0000259" key="7">
    <source>
        <dbReference type="PROSITE" id="PS50850"/>
    </source>
</evidence>
<dbReference type="Gene3D" id="1.20.1250.20">
    <property type="entry name" value="MFS general substrate transporter like domains"/>
    <property type="match status" value="1"/>
</dbReference>
<keyword evidence="2 6" id="KW-0812">Transmembrane</keyword>
<dbReference type="GeneID" id="41956405"/>
<evidence type="ECO:0000256" key="5">
    <source>
        <dbReference type="SAM" id="MobiDB-lite"/>
    </source>
</evidence>
<feature type="transmembrane region" description="Helical" evidence="6">
    <location>
        <begin position="102"/>
        <end position="119"/>
    </location>
</feature>
<reference evidence="9" key="3">
    <citation type="submission" date="2025-08" db="UniProtKB">
        <authorList>
            <consortium name="RefSeq"/>
        </authorList>
    </citation>
    <scope>IDENTIFICATION</scope>
    <source>
        <strain evidence="9">NI907</strain>
    </source>
</reference>
<feature type="compositionally biased region" description="Polar residues" evidence="5">
    <location>
        <begin position="334"/>
        <end position="352"/>
    </location>
</feature>
<evidence type="ECO:0000313" key="8">
    <source>
        <dbReference type="Proteomes" id="UP000515153"/>
    </source>
</evidence>
<dbReference type="PANTHER" id="PTHR23502:SF134">
    <property type="entry name" value="MAJOR FACILITATOR SUPERFAMILY (MFS) PROFILE DOMAIN-CONTAINING PROTEIN-RELATED"/>
    <property type="match status" value="1"/>
</dbReference>
<feature type="domain" description="Major facilitator superfamily (MFS) profile" evidence="7">
    <location>
        <begin position="103"/>
        <end position="626"/>
    </location>
</feature>
<evidence type="ECO:0000256" key="2">
    <source>
        <dbReference type="ARBA" id="ARBA00022692"/>
    </source>
</evidence>
<evidence type="ECO:0000256" key="1">
    <source>
        <dbReference type="ARBA" id="ARBA00004141"/>
    </source>
</evidence>
<protein>
    <recommendedName>
        <fullName evidence="7">Major facilitator superfamily (MFS) profile domain-containing protein</fullName>
    </recommendedName>
</protein>
<feature type="transmembrane region" description="Helical" evidence="6">
    <location>
        <begin position="603"/>
        <end position="624"/>
    </location>
</feature>
<reference evidence="9" key="2">
    <citation type="submission" date="2019-10" db="EMBL/GenBank/DDBJ databases">
        <authorList>
            <consortium name="NCBI Genome Project"/>
        </authorList>
    </citation>
    <scope>NUCLEOTIDE SEQUENCE</scope>
    <source>
        <strain evidence="9">NI907</strain>
    </source>
</reference>
<dbReference type="GO" id="GO:0022857">
    <property type="term" value="F:transmembrane transporter activity"/>
    <property type="evidence" value="ECO:0007669"/>
    <property type="project" value="InterPro"/>
</dbReference>
<keyword evidence="3 6" id="KW-1133">Transmembrane helix</keyword>
<feature type="transmembrane region" description="Helical" evidence="6">
    <location>
        <begin position="200"/>
        <end position="219"/>
    </location>
</feature>
<feature type="transmembrane region" description="Helical" evidence="6">
    <location>
        <begin position="266"/>
        <end position="284"/>
    </location>
</feature>
<reference evidence="9" key="1">
    <citation type="journal article" date="2019" name="Mol. Biol. Evol.">
        <title>Blast fungal genomes show frequent chromosomal changes, gene gains and losses, and effector gene turnover.</title>
        <authorList>
            <person name="Gomez Luciano L.B."/>
            <person name="Jason Tsai I."/>
            <person name="Chuma I."/>
            <person name="Tosa Y."/>
            <person name="Chen Y.H."/>
            <person name="Li J.Y."/>
            <person name="Li M.Y."/>
            <person name="Jade Lu M.Y."/>
            <person name="Nakayashiki H."/>
            <person name="Li W.H."/>
        </authorList>
    </citation>
    <scope>NUCLEOTIDE SEQUENCE</scope>
    <source>
        <strain evidence="9">NI907</strain>
    </source>
</reference>
<dbReference type="PANTHER" id="PTHR23502">
    <property type="entry name" value="MAJOR FACILITATOR SUPERFAMILY"/>
    <property type="match status" value="1"/>
</dbReference>
<dbReference type="InterPro" id="IPR011701">
    <property type="entry name" value="MFS"/>
</dbReference>
<dbReference type="PROSITE" id="PS50850">
    <property type="entry name" value="MFS"/>
    <property type="match status" value="1"/>
</dbReference>
<accession>A0A6P8BJ66</accession>
<dbReference type="RefSeq" id="XP_030987368.1">
    <property type="nucleotide sequence ID" value="XM_031121491.1"/>
</dbReference>
<feature type="region of interest" description="Disordered" evidence="5">
    <location>
        <begin position="332"/>
        <end position="373"/>
    </location>
</feature>
<dbReference type="SUPFAM" id="SSF103473">
    <property type="entry name" value="MFS general substrate transporter"/>
    <property type="match status" value="1"/>
</dbReference>
<name>A0A6P8BJ66_PYRGI</name>
<feature type="compositionally biased region" description="Polar residues" evidence="5">
    <location>
        <begin position="364"/>
        <end position="373"/>
    </location>
</feature>
<feature type="transmembrane region" description="Helical" evidence="6">
    <location>
        <begin position="540"/>
        <end position="562"/>
    </location>
</feature>
<comment type="subcellular location">
    <subcellularLocation>
        <location evidence="1">Membrane</location>
        <topology evidence="1">Multi-pass membrane protein</topology>
    </subcellularLocation>
</comment>
<organism evidence="8 9">
    <name type="scientific">Pyricularia grisea</name>
    <name type="common">Crabgrass-specific blast fungus</name>
    <name type="synonym">Magnaporthe grisea</name>
    <dbReference type="NCBI Taxonomy" id="148305"/>
    <lineage>
        <taxon>Eukaryota</taxon>
        <taxon>Fungi</taxon>
        <taxon>Dikarya</taxon>
        <taxon>Ascomycota</taxon>
        <taxon>Pezizomycotina</taxon>
        <taxon>Sordariomycetes</taxon>
        <taxon>Sordariomycetidae</taxon>
        <taxon>Magnaporthales</taxon>
        <taxon>Pyriculariaceae</taxon>
        <taxon>Pyricularia</taxon>
    </lineage>
</organism>
<keyword evidence="4 6" id="KW-0472">Membrane</keyword>
<feature type="transmembrane region" description="Helical" evidence="6">
    <location>
        <begin position="413"/>
        <end position="437"/>
    </location>
</feature>
<dbReference type="GO" id="GO:0005886">
    <property type="term" value="C:plasma membrane"/>
    <property type="evidence" value="ECO:0007669"/>
    <property type="project" value="TreeGrafter"/>
</dbReference>
<dbReference type="Proteomes" id="UP000515153">
    <property type="component" value="Unplaced"/>
</dbReference>
<evidence type="ECO:0000256" key="4">
    <source>
        <dbReference type="ARBA" id="ARBA00023136"/>
    </source>
</evidence>
<evidence type="ECO:0000256" key="3">
    <source>
        <dbReference type="ARBA" id="ARBA00022989"/>
    </source>
</evidence>
<feature type="transmembrane region" description="Helical" evidence="6">
    <location>
        <begin position="139"/>
        <end position="160"/>
    </location>
</feature>
<keyword evidence="8" id="KW-1185">Reference proteome</keyword>